<feature type="transmembrane region" description="Helical" evidence="1">
    <location>
        <begin position="141"/>
        <end position="162"/>
    </location>
</feature>
<accession>A0A4R1BNB1</accession>
<name>A0A4R1BNB1_9BACT</name>
<dbReference type="RefSeq" id="WP_131446851.1">
    <property type="nucleotide sequence ID" value="NZ_SJZI01000003.1"/>
</dbReference>
<dbReference type="EMBL" id="SJZI01000003">
    <property type="protein sequence ID" value="TCJ18815.1"/>
    <property type="molecule type" value="Genomic_DNA"/>
</dbReference>
<keyword evidence="3" id="KW-1185">Reference proteome</keyword>
<reference evidence="2 3" key="1">
    <citation type="submission" date="2019-03" db="EMBL/GenBank/DDBJ databases">
        <authorList>
            <person name="Kim M.K.M."/>
        </authorList>
    </citation>
    <scope>NUCLEOTIDE SEQUENCE [LARGE SCALE GENOMIC DNA]</scope>
    <source>
        <strain evidence="2 3">17J68-12</strain>
    </source>
</reference>
<organism evidence="2 3">
    <name type="scientific">Flaviaesturariibacter flavus</name>
    <dbReference type="NCBI Taxonomy" id="2502780"/>
    <lineage>
        <taxon>Bacteria</taxon>
        <taxon>Pseudomonadati</taxon>
        <taxon>Bacteroidota</taxon>
        <taxon>Chitinophagia</taxon>
        <taxon>Chitinophagales</taxon>
        <taxon>Chitinophagaceae</taxon>
        <taxon>Flaviaestuariibacter</taxon>
    </lineage>
</organism>
<dbReference type="AlphaFoldDB" id="A0A4R1BNB1"/>
<protein>
    <submittedName>
        <fullName evidence="2">Uncharacterized protein</fullName>
    </submittedName>
</protein>
<evidence type="ECO:0000313" key="2">
    <source>
        <dbReference type="EMBL" id="TCJ18815.1"/>
    </source>
</evidence>
<dbReference type="OrthoDB" id="670335at2"/>
<dbReference type="Proteomes" id="UP000295334">
    <property type="component" value="Unassembled WGS sequence"/>
</dbReference>
<gene>
    <name evidence="2" type="ORF">EPD60_03375</name>
</gene>
<feature type="transmembrane region" description="Helical" evidence="1">
    <location>
        <begin position="30"/>
        <end position="53"/>
    </location>
</feature>
<feature type="transmembrane region" description="Helical" evidence="1">
    <location>
        <begin position="87"/>
        <end position="110"/>
    </location>
</feature>
<comment type="caution">
    <text evidence="2">The sequence shown here is derived from an EMBL/GenBank/DDBJ whole genome shotgun (WGS) entry which is preliminary data.</text>
</comment>
<keyword evidence="1" id="KW-1133">Transmembrane helix</keyword>
<evidence type="ECO:0000256" key="1">
    <source>
        <dbReference type="SAM" id="Phobius"/>
    </source>
</evidence>
<evidence type="ECO:0000313" key="3">
    <source>
        <dbReference type="Proteomes" id="UP000295334"/>
    </source>
</evidence>
<keyword evidence="1" id="KW-0472">Membrane</keyword>
<keyword evidence="1" id="KW-0812">Transmembrane</keyword>
<feature type="transmembrane region" description="Helical" evidence="1">
    <location>
        <begin position="59"/>
        <end position="75"/>
    </location>
</feature>
<feature type="transmembrane region" description="Helical" evidence="1">
    <location>
        <begin position="168"/>
        <end position="186"/>
    </location>
</feature>
<proteinExistence type="predicted"/>
<sequence>MDNSFTPEDSLALIRSMIGKTRSNLSSNRFYFLFWGWVAFTALLAQFALKVFIGYPHHYLVWLVTIPAVIITIVYSRRHSSAGTRTYVGDFMTYLWTGIGISFFVLSILIGNSREGFLYAYPFFIMFYGLGTYISGRLLHFRPLVAGGILNWVLAIACVYVPYDYQMLLTAGAILCSYIIPGYLLGRIKNEQA</sequence>
<feature type="transmembrane region" description="Helical" evidence="1">
    <location>
        <begin position="116"/>
        <end position="134"/>
    </location>
</feature>